<dbReference type="Proteomes" id="UP000011116">
    <property type="component" value="Chromosome 3H"/>
</dbReference>
<dbReference type="InterPro" id="IPR056594">
    <property type="entry name" value="AT5G49610-like_b-prop"/>
</dbReference>
<proteinExistence type="predicted"/>
<dbReference type="PANTHER" id="PTHR33207">
    <property type="entry name" value="F-BOX DOMAIN CONTAINING PROTEIN-RELATED"/>
    <property type="match status" value="1"/>
</dbReference>
<dbReference type="Pfam" id="PF23635">
    <property type="entry name" value="Beta-prop_AT5G49610-like"/>
    <property type="match status" value="1"/>
</dbReference>
<dbReference type="EnsemblPlants" id="HORVU.MOREX.r3.3HG0314740.1">
    <property type="protein sequence ID" value="HORVU.MOREX.r3.3HG0314740.1.CDS1"/>
    <property type="gene ID" value="HORVU.MOREX.r3.3HG0314740"/>
</dbReference>
<dbReference type="Gramene" id="HORVU.MOREX.r3.3HG0314740.1">
    <property type="protein sequence ID" value="HORVU.MOREX.r3.3HG0314740.1.CDS1"/>
    <property type="gene ID" value="HORVU.MOREX.r3.3HG0314740"/>
</dbReference>
<dbReference type="AlphaFoldDB" id="A0A8I6WW35"/>
<sequence length="238" mass="26271">MFLPGDGGRNGITLLYLWAVRLKVYAELYVLGYGGWGVPATAVPELELSFDTGFLQEILPPVHVKVFVVTASGYTLGLGLDLVAASFFTLQLPVSVRRNYKLSCAEDSGLYLVGVDGFQLTVWLHRMSGNGNGAGWLLVDTFYVCEGEACTRLVRDGWIPPGDYLDVVVVGDNADFVFLDHAASGVVFYVHLRSRVVEKVHQRMPEKCWEPPLIALSPVVMIWPPVFPARDVGHDQEE</sequence>
<evidence type="ECO:0000313" key="2">
    <source>
        <dbReference type="EnsemblPlants" id="HORVU.MOREX.r3.3HG0314740.1.CDS1"/>
    </source>
</evidence>
<accession>A0A8I6WW35</accession>
<organism evidence="2 3">
    <name type="scientific">Hordeum vulgare subsp. vulgare</name>
    <name type="common">Domesticated barley</name>
    <dbReference type="NCBI Taxonomy" id="112509"/>
    <lineage>
        <taxon>Eukaryota</taxon>
        <taxon>Viridiplantae</taxon>
        <taxon>Streptophyta</taxon>
        <taxon>Embryophyta</taxon>
        <taxon>Tracheophyta</taxon>
        <taxon>Spermatophyta</taxon>
        <taxon>Magnoliopsida</taxon>
        <taxon>Liliopsida</taxon>
        <taxon>Poales</taxon>
        <taxon>Poaceae</taxon>
        <taxon>BOP clade</taxon>
        <taxon>Pooideae</taxon>
        <taxon>Triticodae</taxon>
        <taxon>Triticeae</taxon>
        <taxon>Hordeinae</taxon>
        <taxon>Hordeum</taxon>
    </lineage>
</organism>
<reference evidence="2" key="3">
    <citation type="submission" date="2022-01" db="UniProtKB">
        <authorList>
            <consortium name="EnsemblPlants"/>
        </authorList>
    </citation>
    <scope>IDENTIFICATION</scope>
    <source>
        <strain evidence="2">subsp. vulgare</strain>
    </source>
</reference>
<reference evidence="3" key="1">
    <citation type="journal article" date="2012" name="Nature">
        <title>A physical, genetic and functional sequence assembly of the barley genome.</title>
        <authorList>
            <consortium name="The International Barley Genome Sequencing Consortium"/>
            <person name="Mayer K.F."/>
            <person name="Waugh R."/>
            <person name="Brown J.W."/>
            <person name="Schulman A."/>
            <person name="Langridge P."/>
            <person name="Platzer M."/>
            <person name="Fincher G.B."/>
            <person name="Muehlbauer G.J."/>
            <person name="Sato K."/>
            <person name="Close T.J."/>
            <person name="Wise R.P."/>
            <person name="Stein N."/>
        </authorList>
    </citation>
    <scope>NUCLEOTIDE SEQUENCE [LARGE SCALE GENOMIC DNA]</scope>
    <source>
        <strain evidence="3">cv. Morex</strain>
    </source>
</reference>
<dbReference type="Gramene" id="HORVU.MOREX.r2.3HG0262940.1">
    <property type="protein sequence ID" value="HORVU.MOREX.r2.3HG0262940.1.CDS.1"/>
    <property type="gene ID" value="HORVU.MOREX.r2.3HG0262940"/>
</dbReference>
<protein>
    <recommendedName>
        <fullName evidence="1">F-box protein AT5G49610-like beta-propeller domain-containing protein</fullName>
    </recommendedName>
</protein>
<name>A0A8I6WW35_HORVV</name>
<feature type="domain" description="F-box protein AT5G49610-like beta-propeller" evidence="1">
    <location>
        <begin position="3"/>
        <end position="227"/>
    </location>
</feature>
<keyword evidence="3" id="KW-1185">Reference proteome</keyword>
<reference evidence="2" key="2">
    <citation type="submission" date="2020-10" db="EMBL/GenBank/DDBJ databases">
        <authorList>
            <person name="Scholz U."/>
            <person name="Mascher M."/>
            <person name="Fiebig A."/>
        </authorList>
    </citation>
    <scope>NUCLEOTIDE SEQUENCE [LARGE SCALE GENOMIC DNA]</scope>
    <source>
        <strain evidence="2">cv. Morex</strain>
    </source>
</reference>
<evidence type="ECO:0000313" key="3">
    <source>
        <dbReference type="Proteomes" id="UP000011116"/>
    </source>
</evidence>
<evidence type="ECO:0000259" key="1">
    <source>
        <dbReference type="Pfam" id="PF23635"/>
    </source>
</evidence>